<evidence type="ECO:0000313" key="2">
    <source>
        <dbReference type="Proteomes" id="UP000000560"/>
    </source>
</evidence>
<dbReference type="RefSeq" id="XP_050468078.1">
    <property type="nucleotide sequence ID" value="XM_050612125.1"/>
</dbReference>
<gene>
    <name evidence="1" type="ORF">ANIA_11605</name>
</gene>
<dbReference type="KEGG" id="ani:ANIA_11605"/>
<keyword evidence="2" id="KW-1185">Reference proteome</keyword>
<dbReference type="Gene3D" id="3.40.50.150">
    <property type="entry name" value="Vaccinia Virus protein VP39"/>
    <property type="match status" value="1"/>
</dbReference>
<dbReference type="InParanoid" id="C8VE72"/>
<dbReference type="STRING" id="227321.C8VE72"/>
<dbReference type="OrthoDB" id="8300214at2759"/>
<protein>
    <submittedName>
        <fullName evidence="1">Uncharacterized protein</fullName>
    </submittedName>
</protein>
<dbReference type="HOGENOM" id="CLU_2497886_0_0_1"/>
<dbReference type="InterPro" id="IPR029063">
    <property type="entry name" value="SAM-dependent_MTases_sf"/>
</dbReference>
<name>C8VE72_EMENI</name>
<dbReference type="Proteomes" id="UP000000560">
    <property type="component" value="Chromosome V"/>
</dbReference>
<dbReference type="GeneID" id="74897166"/>
<dbReference type="VEuPathDB" id="FungiDB:AN11605"/>
<dbReference type="EMBL" id="BN001305">
    <property type="protein sequence ID" value="CBF80413.1"/>
    <property type="molecule type" value="Genomic_DNA"/>
</dbReference>
<reference evidence="2" key="2">
    <citation type="journal article" date="2009" name="Fungal Genet. Biol.">
        <title>The 2008 update of the Aspergillus nidulans genome annotation: a community effort.</title>
        <authorList>
            <person name="Wortman J.R."/>
            <person name="Gilsenan J.M."/>
            <person name="Joardar V."/>
            <person name="Deegan J."/>
            <person name="Clutterbuck J."/>
            <person name="Andersen M.R."/>
            <person name="Archer D."/>
            <person name="Bencina M."/>
            <person name="Braus G."/>
            <person name="Coutinho P."/>
            <person name="von Dohren H."/>
            <person name="Doonan J."/>
            <person name="Driessen A.J."/>
            <person name="Durek P."/>
            <person name="Espeso E."/>
            <person name="Fekete E."/>
            <person name="Flipphi M."/>
            <person name="Estrada C.G."/>
            <person name="Geysens S."/>
            <person name="Goldman G."/>
            <person name="de Groot P.W."/>
            <person name="Hansen K."/>
            <person name="Harris S.D."/>
            <person name="Heinekamp T."/>
            <person name="Helmstaedt K."/>
            <person name="Henrissat B."/>
            <person name="Hofmann G."/>
            <person name="Homan T."/>
            <person name="Horio T."/>
            <person name="Horiuchi H."/>
            <person name="James S."/>
            <person name="Jones M."/>
            <person name="Karaffa L."/>
            <person name="Karanyi Z."/>
            <person name="Kato M."/>
            <person name="Keller N."/>
            <person name="Kelly D.E."/>
            <person name="Kiel J.A."/>
            <person name="Kim J.M."/>
            <person name="van der Klei I.J."/>
            <person name="Klis F.M."/>
            <person name="Kovalchuk A."/>
            <person name="Krasevec N."/>
            <person name="Kubicek C.P."/>
            <person name="Liu B."/>
            <person name="Maccabe A."/>
            <person name="Meyer V."/>
            <person name="Mirabito P."/>
            <person name="Miskei M."/>
            <person name="Mos M."/>
            <person name="Mullins J."/>
            <person name="Nelson D.R."/>
            <person name="Nielsen J."/>
            <person name="Oakley B.R."/>
            <person name="Osmani S.A."/>
            <person name="Pakula T."/>
            <person name="Paszewski A."/>
            <person name="Paulsen I."/>
            <person name="Pilsyk S."/>
            <person name="Pocsi I."/>
            <person name="Punt P.J."/>
            <person name="Ram A.F."/>
            <person name="Ren Q."/>
            <person name="Robellet X."/>
            <person name="Robson G."/>
            <person name="Seiboth B."/>
            <person name="van Solingen P."/>
            <person name="Specht T."/>
            <person name="Sun J."/>
            <person name="Taheri-Talesh N."/>
            <person name="Takeshita N."/>
            <person name="Ussery D."/>
            <person name="vanKuyk P.A."/>
            <person name="Visser H."/>
            <person name="van de Vondervoort P.J."/>
            <person name="de Vries R.P."/>
            <person name="Walton J."/>
            <person name="Xiang X."/>
            <person name="Xiong Y."/>
            <person name="Zeng A.P."/>
            <person name="Brandt B.W."/>
            <person name="Cornell M.J."/>
            <person name="van den Hondel C.A."/>
            <person name="Visser J."/>
            <person name="Oliver S.G."/>
            <person name="Turner G."/>
        </authorList>
    </citation>
    <scope>GENOME REANNOTATION</scope>
    <source>
        <strain evidence="2">FGSC A4 / ATCC 38163 / CBS 112.46 / NRRL 194 / M139</strain>
    </source>
</reference>
<reference evidence="2" key="1">
    <citation type="journal article" date="2005" name="Nature">
        <title>Sequencing of Aspergillus nidulans and comparative analysis with A. fumigatus and A. oryzae.</title>
        <authorList>
            <person name="Galagan J.E."/>
            <person name="Calvo S.E."/>
            <person name="Cuomo C."/>
            <person name="Ma L.J."/>
            <person name="Wortman J.R."/>
            <person name="Batzoglou S."/>
            <person name="Lee S.I."/>
            <person name="Basturkmen M."/>
            <person name="Spevak C.C."/>
            <person name="Clutterbuck J."/>
            <person name="Kapitonov V."/>
            <person name="Jurka J."/>
            <person name="Scazzocchio C."/>
            <person name="Farman M."/>
            <person name="Butler J."/>
            <person name="Purcell S."/>
            <person name="Harris S."/>
            <person name="Braus G.H."/>
            <person name="Draht O."/>
            <person name="Busch S."/>
            <person name="D'Enfert C."/>
            <person name="Bouchier C."/>
            <person name="Goldman G.H."/>
            <person name="Bell-Pedersen D."/>
            <person name="Griffiths-Jones S."/>
            <person name="Doonan J.H."/>
            <person name="Yu J."/>
            <person name="Vienken K."/>
            <person name="Pain A."/>
            <person name="Freitag M."/>
            <person name="Selker E.U."/>
            <person name="Archer D.B."/>
            <person name="Penalva M.A."/>
            <person name="Oakley B.R."/>
            <person name="Momany M."/>
            <person name="Tanaka T."/>
            <person name="Kumagai T."/>
            <person name="Asai K."/>
            <person name="Machida M."/>
            <person name="Nierman W.C."/>
            <person name="Denning D.W."/>
            <person name="Caddick M."/>
            <person name="Hynes M."/>
            <person name="Paoletti M."/>
            <person name="Fischer R."/>
            <person name="Miller B."/>
            <person name="Dyer P."/>
            <person name="Sachs M.S."/>
            <person name="Osmani S.A."/>
            <person name="Birren B.W."/>
        </authorList>
    </citation>
    <scope>NUCLEOTIDE SEQUENCE [LARGE SCALE GENOMIC DNA]</scope>
    <source>
        <strain evidence="2">FGSC A4 / ATCC 38163 / CBS 112.46 / NRRL 194 / M139</strain>
    </source>
</reference>
<accession>C8VE72</accession>
<evidence type="ECO:0000313" key="1">
    <source>
        <dbReference type="EMBL" id="CBF80413.1"/>
    </source>
</evidence>
<proteinExistence type="predicted"/>
<sequence>MKYSIDHLARGIQESNTLSLHTPTIKEAASRAGWRVQKENHVENHPDALDGKRAVDDVLSEAFRTAIAVEPDGRRRRIAEVGLWFI</sequence>
<dbReference type="AlphaFoldDB" id="C8VE72"/>
<organism evidence="1 2">
    <name type="scientific">Emericella nidulans (strain FGSC A4 / ATCC 38163 / CBS 112.46 / NRRL 194 / M139)</name>
    <name type="common">Aspergillus nidulans</name>
    <dbReference type="NCBI Taxonomy" id="227321"/>
    <lineage>
        <taxon>Eukaryota</taxon>
        <taxon>Fungi</taxon>
        <taxon>Dikarya</taxon>
        <taxon>Ascomycota</taxon>
        <taxon>Pezizomycotina</taxon>
        <taxon>Eurotiomycetes</taxon>
        <taxon>Eurotiomycetidae</taxon>
        <taxon>Eurotiales</taxon>
        <taxon>Aspergillaceae</taxon>
        <taxon>Aspergillus</taxon>
        <taxon>Aspergillus subgen. Nidulantes</taxon>
    </lineage>
</organism>